<dbReference type="SUPFAM" id="SSF53756">
    <property type="entry name" value="UDP-Glycosyltransferase/glycogen phosphorylase"/>
    <property type="match status" value="1"/>
</dbReference>
<organism evidence="3 4">
    <name type="scientific">Loigolactobacillus coryniformis</name>
    <dbReference type="NCBI Taxonomy" id="1610"/>
    <lineage>
        <taxon>Bacteria</taxon>
        <taxon>Bacillati</taxon>
        <taxon>Bacillota</taxon>
        <taxon>Bacilli</taxon>
        <taxon>Lactobacillales</taxon>
        <taxon>Lactobacillaceae</taxon>
        <taxon>Loigolactobacillus</taxon>
    </lineage>
</organism>
<reference evidence="3 4" key="1">
    <citation type="submission" date="2019-06" db="EMBL/GenBank/DDBJ databases">
        <title>Genome analyses of bacteria isolated from kimchi.</title>
        <authorList>
            <person name="Lee S."/>
            <person name="Ahn S."/>
            <person name="Roh S."/>
        </authorList>
    </citation>
    <scope>NUCLEOTIDE SEQUENCE [LARGE SCALE GENOMIC DNA]</scope>
    <source>
        <strain evidence="3 4">CBA3616</strain>
    </source>
</reference>
<sequence length="384" mass="43681">MINILYLHAGSEMYGADKVLLELVSGLDKQKFHPIIILPSEGVLAVALRQRDIEVHIVSYPILRRKYFNLQGVLKYVNGYFKATNQIYKIVKNRKINLLHVNTVAVLEGIALKRKLKVPLIWHVHEIITTPKIVYKVTSLLLGRYADQVIAVSNAVAQHLVNSGKVDKEKIKVIYNGVDNKVFNPNVKTDYLFDEFNVPKDSIRVGMIGRVNAWKGQMDFLKATAPLLEQHPKLYLFMVGGVFKGEEQRMTDLKNTVAALPHHERIIISDFRKDTPNLHNFFDIFVLPSTRPDPLPTVVLEAMATGKPVIGYSHGGITEMVKDNFNGILVSPSNISVFSKSIEQLIENRKVRNIMGNNSLERQKLYFSVYTYINNFSQKYVSFD</sequence>
<protein>
    <submittedName>
        <fullName evidence="3">Glycosyltransferase family 4 protein</fullName>
    </submittedName>
</protein>
<evidence type="ECO:0000313" key="4">
    <source>
        <dbReference type="Proteomes" id="UP000321772"/>
    </source>
</evidence>
<dbReference type="InterPro" id="IPR001296">
    <property type="entry name" value="Glyco_trans_1"/>
</dbReference>
<dbReference type="Gene3D" id="3.40.50.2000">
    <property type="entry name" value="Glycogen Phosphorylase B"/>
    <property type="match status" value="2"/>
</dbReference>
<dbReference type="PANTHER" id="PTHR12526:SF630">
    <property type="entry name" value="GLYCOSYLTRANSFERASE"/>
    <property type="match status" value="1"/>
</dbReference>
<dbReference type="PANTHER" id="PTHR12526">
    <property type="entry name" value="GLYCOSYLTRANSFERASE"/>
    <property type="match status" value="1"/>
</dbReference>
<accession>A0A5B8THQ2</accession>
<evidence type="ECO:0000313" key="3">
    <source>
        <dbReference type="EMBL" id="QEA52666.1"/>
    </source>
</evidence>
<name>A0A5B8THQ2_9LACO</name>
<dbReference type="Pfam" id="PF13439">
    <property type="entry name" value="Glyco_transf_4"/>
    <property type="match status" value="1"/>
</dbReference>
<keyword evidence="3" id="KW-0808">Transferase</keyword>
<proteinExistence type="predicted"/>
<evidence type="ECO:0000259" key="1">
    <source>
        <dbReference type="Pfam" id="PF00534"/>
    </source>
</evidence>
<dbReference type="Pfam" id="PF00534">
    <property type="entry name" value="Glycos_transf_1"/>
    <property type="match status" value="1"/>
</dbReference>
<evidence type="ECO:0000259" key="2">
    <source>
        <dbReference type="Pfam" id="PF13439"/>
    </source>
</evidence>
<dbReference type="RefSeq" id="WP_146988579.1">
    <property type="nucleotide sequence ID" value="NZ_CP042392.1"/>
</dbReference>
<dbReference type="GO" id="GO:0016757">
    <property type="term" value="F:glycosyltransferase activity"/>
    <property type="evidence" value="ECO:0007669"/>
    <property type="project" value="InterPro"/>
</dbReference>
<dbReference type="Proteomes" id="UP000321772">
    <property type="component" value="Chromosome"/>
</dbReference>
<feature type="domain" description="Glycosyltransferase subfamily 4-like N-terminal" evidence="2">
    <location>
        <begin position="15"/>
        <end position="179"/>
    </location>
</feature>
<dbReference type="InterPro" id="IPR028098">
    <property type="entry name" value="Glyco_trans_4-like_N"/>
</dbReference>
<dbReference type="CDD" id="cd03801">
    <property type="entry name" value="GT4_PimA-like"/>
    <property type="match status" value="1"/>
</dbReference>
<dbReference type="EMBL" id="CP042392">
    <property type="protein sequence ID" value="QEA52666.1"/>
    <property type="molecule type" value="Genomic_DNA"/>
</dbReference>
<feature type="domain" description="Glycosyl transferase family 1" evidence="1">
    <location>
        <begin position="194"/>
        <end position="359"/>
    </location>
</feature>
<dbReference type="AlphaFoldDB" id="A0A5B8THQ2"/>
<gene>
    <name evidence="3" type="ORF">FGL77_04655</name>
</gene>